<gene>
    <name evidence="1" type="ORF">KIL84_022867</name>
</gene>
<dbReference type="AlphaFoldDB" id="A0A9D3WQ59"/>
<comment type="caution">
    <text evidence="1">The sequence shown here is derived from an EMBL/GenBank/DDBJ whole genome shotgun (WGS) entry which is preliminary data.</text>
</comment>
<name>A0A9D3WQ59_9SAUR</name>
<keyword evidence="2" id="KW-1185">Reference proteome</keyword>
<evidence type="ECO:0000313" key="1">
    <source>
        <dbReference type="EMBL" id="KAH1165308.1"/>
    </source>
</evidence>
<organism evidence="1 2">
    <name type="scientific">Mauremys mutica</name>
    <name type="common">yellowpond turtle</name>
    <dbReference type="NCBI Taxonomy" id="74926"/>
    <lineage>
        <taxon>Eukaryota</taxon>
        <taxon>Metazoa</taxon>
        <taxon>Chordata</taxon>
        <taxon>Craniata</taxon>
        <taxon>Vertebrata</taxon>
        <taxon>Euteleostomi</taxon>
        <taxon>Archelosauria</taxon>
        <taxon>Testudinata</taxon>
        <taxon>Testudines</taxon>
        <taxon>Cryptodira</taxon>
        <taxon>Durocryptodira</taxon>
        <taxon>Testudinoidea</taxon>
        <taxon>Geoemydidae</taxon>
        <taxon>Geoemydinae</taxon>
        <taxon>Mauremys</taxon>
    </lineage>
</organism>
<protein>
    <submittedName>
        <fullName evidence="1">Uncharacterized protein</fullName>
    </submittedName>
</protein>
<proteinExistence type="predicted"/>
<reference evidence="1" key="1">
    <citation type="submission" date="2021-09" db="EMBL/GenBank/DDBJ databases">
        <title>The genome of Mauremys mutica provides insights into the evolution of semi-aquatic lifestyle.</title>
        <authorList>
            <person name="Gong S."/>
            <person name="Gao Y."/>
        </authorList>
    </citation>
    <scope>NUCLEOTIDE SEQUENCE</scope>
    <source>
        <strain evidence="1">MM-2020</strain>
        <tissue evidence="1">Muscle</tissue>
    </source>
</reference>
<dbReference type="EMBL" id="JAHDVG010000488">
    <property type="protein sequence ID" value="KAH1165308.1"/>
    <property type="molecule type" value="Genomic_DNA"/>
</dbReference>
<sequence length="152" mass="17258">MLDKDTYISSQQAGSTFYTSSVPMYQRISMEHVMVALRLLCVTECHKADLMEKSVKQTVGESRVQWECRRGGVEAGAGRFFLGNTHSNWKPESLSIVRFTQTTYHQYRVRRHHVTEGFPGGTPKSCSAALRVFDKLSLTLSVAECQFVKYPK</sequence>
<evidence type="ECO:0000313" key="2">
    <source>
        <dbReference type="Proteomes" id="UP000827986"/>
    </source>
</evidence>
<accession>A0A9D3WQ59</accession>
<dbReference type="Proteomes" id="UP000827986">
    <property type="component" value="Unassembled WGS sequence"/>
</dbReference>